<comment type="caution">
    <text evidence="5">The sequence shown here is derived from an EMBL/GenBank/DDBJ whole genome shotgun (WGS) entry which is preliminary data.</text>
</comment>
<organism evidence="5 6">
    <name type="scientific">Buddleja alternifolia</name>
    <dbReference type="NCBI Taxonomy" id="168488"/>
    <lineage>
        <taxon>Eukaryota</taxon>
        <taxon>Viridiplantae</taxon>
        <taxon>Streptophyta</taxon>
        <taxon>Embryophyta</taxon>
        <taxon>Tracheophyta</taxon>
        <taxon>Spermatophyta</taxon>
        <taxon>Magnoliopsida</taxon>
        <taxon>eudicotyledons</taxon>
        <taxon>Gunneridae</taxon>
        <taxon>Pentapetalae</taxon>
        <taxon>asterids</taxon>
        <taxon>lamiids</taxon>
        <taxon>Lamiales</taxon>
        <taxon>Scrophulariaceae</taxon>
        <taxon>Buddlejeae</taxon>
        <taxon>Buddleja</taxon>
    </lineage>
</organism>
<dbReference type="EMBL" id="WHWC01000004">
    <property type="protein sequence ID" value="KAG8384941.1"/>
    <property type="molecule type" value="Genomic_DNA"/>
</dbReference>
<dbReference type="PANTHER" id="PTHR24096:SF160">
    <property type="entry name" value="4-COUMARATE--COA LIGASE-LIKE 9"/>
    <property type="match status" value="1"/>
</dbReference>
<feature type="domain" description="AMP-binding enzyme C-terminal" evidence="4">
    <location>
        <begin position="368"/>
        <end position="443"/>
    </location>
</feature>
<feature type="domain" description="AMP-dependent synthetase/ligase" evidence="3">
    <location>
        <begin position="177"/>
        <end position="286"/>
    </location>
</feature>
<dbReference type="GO" id="GO:0016405">
    <property type="term" value="F:CoA-ligase activity"/>
    <property type="evidence" value="ECO:0007669"/>
    <property type="project" value="TreeGrafter"/>
</dbReference>
<feature type="domain" description="AMP-dependent synthetase/ligase" evidence="3">
    <location>
        <begin position="42"/>
        <end position="152"/>
    </location>
</feature>
<evidence type="ECO:0000259" key="3">
    <source>
        <dbReference type="Pfam" id="PF00501"/>
    </source>
</evidence>
<keyword evidence="6" id="KW-1185">Reference proteome</keyword>
<dbReference type="Gene3D" id="3.40.50.980">
    <property type="match status" value="2"/>
</dbReference>
<evidence type="ECO:0000313" key="5">
    <source>
        <dbReference type="EMBL" id="KAG8384941.1"/>
    </source>
</evidence>
<dbReference type="InterPro" id="IPR045851">
    <property type="entry name" value="AMP-bd_C_sf"/>
</dbReference>
<evidence type="ECO:0000256" key="1">
    <source>
        <dbReference type="ARBA" id="ARBA00006432"/>
    </source>
</evidence>
<evidence type="ECO:0000313" key="6">
    <source>
        <dbReference type="Proteomes" id="UP000826271"/>
    </source>
</evidence>
<dbReference type="SUPFAM" id="SSF56801">
    <property type="entry name" value="Acetyl-CoA synthetase-like"/>
    <property type="match status" value="1"/>
</dbReference>
<evidence type="ECO:0008006" key="7">
    <source>
        <dbReference type="Google" id="ProtNLM"/>
    </source>
</evidence>
<comment type="similarity">
    <text evidence="1">Belongs to the ATP-dependent AMP-binding enzyme family.</text>
</comment>
<sequence>MEKPDPRTGFCSETKTFHSLRPPLRLPPENTPLSAASYALSLHSTGHRISYTQLRRRVKSLAFSLSTEAGLSRNDVAFVLSPNSTRVPILYFALLSIGVAISPANPLSTNSEISRQIELSKPIVAFATSATARKLPERVCRTILIDSDEFESMMMREVPCGYVGMERQDRSFPVVGLYPLPYFNIFGFVYALKSVALGETVLVMERYELGKMLRAVEEYNVTHLAVVPPIVVAMVKSDLTEKFDLGSLEAVRCGAAPLHKDLIEAFMMKFPGVFLFQGYGMTETTAKIVDPETGIALPCGTQGELWMKGPIVMKGYLDDPKANSETFTSEGWLRTGDICYIDDEGHLFVVDRLKELIKYKGYQVPPAELEQLLLSHPDITDAAVIPYPDEEAAQVPLAFVVRRPQSNLNGGQIIEFIGKQVSPYKKVRRVVFVHSIPKSAAGKILRKELKKISLPHSKL</sequence>
<protein>
    <recommendedName>
        <fullName evidence="7">4-coumarate--CoA ligase</fullName>
    </recommendedName>
</protein>
<dbReference type="PANTHER" id="PTHR24096">
    <property type="entry name" value="LONG-CHAIN-FATTY-ACID--COA LIGASE"/>
    <property type="match status" value="1"/>
</dbReference>
<name>A0AAV6XPM6_9LAMI</name>
<gene>
    <name evidence="5" type="ORF">BUALT_Bualt04G0170500</name>
</gene>
<dbReference type="Pfam" id="PF00501">
    <property type="entry name" value="AMP-binding"/>
    <property type="match status" value="2"/>
</dbReference>
<evidence type="ECO:0000256" key="2">
    <source>
        <dbReference type="ARBA" id="ARBA00022598"/>
    </source>
</evidence>
<evidence type="ECO:0000259" key="4">
    <source>
        <dbReference type="Pfam" id="PF13193"/>
    </source>
</evidence>
<reference evidence="5" key="1">
    <citation type="submission" date="2019-10" db="EMBL/GenBank/DDBJ databases">
        <authorList>
            <person name="Zhang R."/>
            <person name="Pan Y."/>
            <person name="Wang J."/>
            <person name="Ma R."/>
            <person name="Yu S."/>
        </authorList>
    </citation>
    <scope>NUCLEOTIDE SEQUENCE</scope>
    <source>
        <strain evidence="5">LA-IB0</strain>
        <tissue evidence="5">Leaf</tissue>
    </source>
</reference>
<dbReference type="Proteomes" id="UP000826271">
    <property type="component" value="Unassembled WGS sequence"/>
</dbReference>
<dbReference type="InterPro" id="IPR025110">
    <property type="entry name" value="AMP-bd_C"/>
</dbReference>
<keyword evidence="2" id="KW-0436">Ligase</keyword>
<dbReference type="Gene3D" id="2.30.38.10">
    <property type="entry name" value="Luciferase, Domain 3"/>
    <property type="match status" value="1"/>
</dbReference>
<dbReference type="InterPro" id="IPR000873">
    <property type="entry name" value="AMP-dep_synth/lig_dom"/>
</dbReference>
<dbReference type="Gene3D" id="3.30.300.30">
    <property type="match status" value="1"/>
</dbReference>
<dbReference type="FunFam" id="3.30.300.30:FF:000007">
    <property type="entry name" value="4-coumarate--CoA ligase 2"/>
    <property type="match status" value="1"/>
</dbReference>
<proteinExistence type="inferred from homology"/>
<dbReference type="Pfam" id="PF13193">
    <property type="entry name" value="AMP-binding_C"/>
    <property type="match status" value="1"/>
</dbReference>
<dbReference type="AlphaFoldDB" id="A0AAV6XPM6"/>
<accession>A0AAV6XPM6</accession>